<reference evidence="2" key="1">
    <citation type="journal article" date="2019" name="Int. J. Syst. Evol. Microbiol.">
        <title>The Global Catalogue of Microorganisms (GCM) 10K type strain sequencing project: providing services to taxonomists for standard genome sequencing and annotation.</title>
        <authorList>
            <consortium name="The Broad Institute Genomics Platform"/>
            <consortium name="The Broad Institute Genome Sequencing Center for Infectious Disease"/>
            <person name="Wu L."/>
            <person name="Ma J."/>
        </authorList>
    </citation>
    <scope>NUCLEOTIDE SEQUENCE [LARGE SCALE GENOMIC DNA]</scope>
    <source>
        <strain evidence="2">JCM 17138</strain>
    </source>
</reference>
<evidence type="ECO:0000313" key="1">
    <source>
        <dbReference type="EMBL" id="GAA3819089.1"/>
    </source>
</evidence>
<sequence>MTNPIRIDRDQAASLARLLRELEQFLDECDETVEEALAAHFGLDPASEAFSAALCFHADTIESALGIESTTSRTST</sequence>
<accession>A0ABP7IID2</accession>
<dbReference type="RefSeq" id="WP_275776628.1">
    <property type="nucleotide sequence ID" value="NZ_BAABDE010000023.1"/>
</dbReference>
<name>A0ABP7IID2_9ACTN</name>
<comment type="caution">
    <text evidence="1">The sequence shown here is derived from an EMBL/GenBank/DDBJ whole genome shotgun (WGS) entry which is preliminary data.</text>
</comment>
<keyword evidence="2" id="KW-1185">Reference proteome</keyword>
<protein>
    <submittedName>
        <fullName evidence="1">Uncharacterized protein</fullName>
    </submittedName>
</protein>
<organism evidence="1 2">
    <name type="scientific">Streptomyces coacervatus</name>
    <dbReference type="NCBI Taxonomy" id="647381"/>
    <lineage>
        <taxon>Bacteria</taxon>
        <taxon>Bacillati</taxon>
        <taxon>Actinomycetota</taxon>
        <taxon>Actinomycetes</taxon>
        <taxon>Kitasatosporales</taxon>
        <taxon>Streptomycetaceae</taxon>
        <taxon>Streptomyces</taxon>
    </lineage>
</organism>
<proteinExistence type="predicted"/>
<dbReference type="EMBL" id="BAABDE010000023">
    <property type="protein sequence ID" value="GAA3819089.1"/>
    <property type="molecule type" value="Genomic_DNA"/>
</dbReference>
<evidence type="ECO:0000313" key="2">
    <source>
        <dbReference type="Proteomes" id="UP001501009"/>
    </source>
</evidence>
<dbReference type="Proteomes" id="UP001501009">
    <property type="component" value="Unassembled WGS sequence"/>
</dbReference>
<gene>
    <name evidence="1" type="ORF">GCM10022403_060630</name>
</gene>